<name>A0A0E9QUP4_ANGAN</name>
<reference evidence="1" key="1">
    <citation type="submission" date="2014-11" db="EMBL/GenBank/DDBJ databases">
        <authorList>
            <person name="Amaro Gonzalez C."/>
        </authorList>
    </citation>
    <scope>NUCLEOTIDE SEQUENCE</scope>
</reference>
<protein>
    <submittedName>
        <fullName evidence="1">Uncharacterized protein</fullName>
    </submittedName>
</protein>
<evidence type="ECO:0000313" key="1">
    <source>
        <dbReference type="EMBL" id="JAH20686.1"/>
    </source>
</evidence>
<proteinExistence type="predicted"/>
<reference evidence="1" key="2">
    <citation type="journal article" date="2015" name="Fish Shellfish Immunol.">
        <title>Early steps in the European eel (Anguilla anguilla)-Vibrio vulnificus interaction in the gills: Role of the RtxA13 toxin.</title>
        <authorList>
            <person name="Callol A."/>
            <person name="Pajuelo D."/>
            <person name="Ebbesson L."/>
            <person name="Teles M."/>
            <person name="MacKenzie S."/>
            <person name="Amaro C."/>
        </authorList>
    </citation>
    <scope>NUCLEOTIDE SEQUENCE</scope>
</reference>
<dbReference type="AlphaFoldDB" id="A0A0E9QUP4"/>
<sequence length="23" mass="2767">MPMHFIYGIQDLDGAWHMTLKYV</sequence>
<organism evidence="1">
    <name type="scientific">Anguilla anguilla</name>
    <name type="common">European freshwater eel</name>
    <name type="synonym">Muraena anguilla</name>
    <dbReference type="NCBI Taxonomy" id="7936"/>
    <lineage>
        <taxon>Eukaryota</taxon>
        <taxon>Metazoa</taxon>
        <taxon>Chordata</taxon>
        <taxon>Craniata</taxon>
        <taxon>Vertebrata</taxon>
        <taxon>Euteleostomi</taxon>
        <taxon>Actinopterygii</taxon>
        <taxon>Neopterygii</taxon>
        <taxon>Teleostei</taxon>
        <taxon>Anguilliformes</taxon>
        <taxon>Anguillidae</taxon>
        <taxon>Anguilla</taxon>
    </lineage>
</organism>
<dbReference type="EMBL" id="GBXM01087891">
    <property type="protein sequence ID" value="JAH20686.1"/>
    <property type="molecule type" value="Transcribed_RNA"/>
</dbReference>
<accession>A0A0E9QUP4</accession>